<gene>
    <name evidence="2" type="ORF">FWK35_00016892</name>
</gene>
<organism evidence="2 3">
    <name type="scientific">Aphis craccivora</name>
    <name type="common">Cowpea aphid</name>
    <dbReference type="NCBI Taxonomy" id="307492"/>
    <lineage>
        <taxon>Eukaryota</taxon>
        <taxon>Metazoa</taxon>
        <taxon>Ecdysozoa</taxon>
        <taxon>Arthropoda</taxon>
        <taxon>Hexapoda</taxon>
        <taxon>Insecta</taxon>
        <taxon>Pterygota</taxon>
        <taxon>Neoptera</taxon>
        <taxon>Paraneoptera</taxon>
        <taxon>Hemiptera</taxon>
        <taxon>Sternorrhyncha</taxon>
        <taxon>Aphidomorpha</taxon>
        <taxon>Aphidoidea</taxon>
        <taxon>Aphididae</taxon>
        <taxon>Aphidini</taxon>
        <taxon>Aphis</taxon>
        <taxon>Aphis</taxon>
    </lineage>
</organism>
<evidence type="ECO:0000256" key="1">
    <source>
        <dbReference type="SAM" id="MobiDB-lite"/>
    </source>
</evidence>
<evidence type="ECO:0008006" key="4">
    <source>
        <dbReference type="Google" id="ProtNLM"/>
    </source>
</evidence>
<dbReference type="EMBL" id="VUJU01005782">
    <property type="protein sequence ID" value="KAF0750289.1"/>
    <property type="molecule type" value="Genomic_DNA"/>
</dbReference>
<comment type="caution">
    <text evidence="2">The sequence shown here is derived from an EMBL/GenBank/DDBJ whole genome shotgun (WGS) entry which is preliminary data.</text>
</comment>
<accession>A0A6G0Y6N5</accession>
<evidence type="ECO:0000313" key="2">
    <source>
        <dbReference type="EMBL" id="KAF0750289.1"/>
    </source>
</evidence>
<evidence type="ECO:0000313" key="3">
    <source>
        <dbReference type="Proteomes" id="UP000478052"/>
    </source>
</evidence>
<dbReference type="AlphaFoldDB" id="A0A6G0Y6N5"/>
<sequence>MEDTNLLKTQSTSEDQTQHNFPQFPDPTIETMNSTPKSMKKCQHRYIFEDTNSHLPQFPDLTNETMNFTPKSTTKIFTAKGFYKMLSKINSEMIQVREEIAEIKEHVLQQNTSSNACLNGTEPIGSSTSTFDTDLSDLTDGQFKAAENKLNEPAYLTLLVNDLKKLRRTDCEHVVNNSLAYILSNHCKGKGTKGSFSNDFKQLNKAILILVRYTKPELTIKIYGEIVAKWLVQSPQRFKREEAKKRKGQKNTAIR</sequence>
<feature type="region of interest" description="Disordered" evidence="1">
    <location>
        <begin position="1"/>
        <end position="36"/>
    </location>
</feature>
<keyword evidence="3" id="KW-1185">Reference proteome</keyword>
<feature type="compositionally biased region" description="Polar residues" evidence="1">
    <location>
        <begin position="1"/>
        <end position="21"/>
    </location>
</feature>
<name>A0A6G0Y6N5_APHCR</name>
<dbReference type="Proteomes" id="UP000478052">
    <property type="component" value="Unassembled WGS sequence"/>
</dbReference>
<reference evidence="2 3" key="1">
    <citation type="submission" date="2019-08" db="EMBL/GenBank/DDBJ databases">
        <title>Whole genome of Aphis craccivora.</title>
        <authorList>
            <person name="Voronova N.V."/>
            <person name="Shulinski R.S."/>
            <person name="Bandarenka Y.V."/>
            <person name="Zhorov D.G."/>
            <person name="Warner D."/>
        </authorList>
    </citation>
    <scope>NUCLEOTIDE SEQUENCE [LARGE SCALE GENOMIC DNA]</scope>
    <source>
        <strain evidence="2">180601</strain>
        <tissue evidence="2">Whole Body</tissue>
    </source>
</reference>
<proteinExistence type="predicted"/>
<protein>
    <recommendedName>
        <fullName evidence="4">DUF4806 domain-containing protein</fullName>
    </recommendedName>
</protein>